<dbReference type="PROSITE" id="PS00134">
    <property type="entry name" value="TRYPSIN_HIS"/>
    <property type="match status" value="1"/>
</dbReference>
<accession>A0A1D1VTU3</accession>
<evidence type="ECO:0000256" key="8">
    <source>
        <dbReference type="ARBA" id="ARBA00022825"/>
    </source>
</evidence>
<keyword evidence="4 12" id="KW-0645">Protease</keyword>
<keyword evidence="15" id="KW-1185">Reference proteome</keyword>
<keyword evidence="5" id="KW-0732">Signal</keyword>
<dbReference type="GO" id="GO:0005615">
    <property type="term" value="C:extracellular space"/>
    <property type="evidence" value="ECO:0007669"/>
    <property type="project" value="TreeGrafter"/>
</dbReference>
<evidence type="ECO:0000256" key="10">
    <source>
        <dbReference type="ARBA" id="ARBA00052079"/>
    </source>
</evidence>
<evidence type="ECO:0000256" key="2">
    <source>
        <dbReference type="ARBA" id="ARBA00022525"/>
    </source>
</evidence>
<dbReference type="PRINTS" id="PR00722">
    <property type="entry name" value="CHYMOTRYPSIN"/>
</dbReference>
<evidence type="ECO:0000256" key="11">
    <source>
        <dbReference type="ARBA" id="ARBA00066707"/>
    </source>
</evidence>
<evidence type="ECO:0000259" key="13">
    <source>
        <dbReference type="PROSITE" id="PS50240"/>
    </source>
</evidence>
<evidence type="ECO:0000256" key="9">
    <source>
        <dbReference type="ARBA" id="ARBA00023157"/>
    </source>
</evidence>
<comment type="catalytic activity">
    <reaction evidence="10">
        <text>Selective cleavage of 103-Arg-|-Ser-104 and 124-Ile-|-Ile-125 bonds in Limulus clotting factor B to form activated factor B. Cleavage of -Pro-Arg-|-Xaa- bonds in synthetic substrates.</text>
        <dbReference type="EC" id="3.4.21.84"/>
    </reaction>
</comment>
<dbReference type="GO" id="GO:0006508">
    <property type="term" value="P:proteolysis"/>
    <property type="evidence" value="ECO:0007669"/>
    <property type="project" value="UniProtKB-KW"/>
</dbReference>
<dbReference type="EC" id="3.4.21.84" evidence="11"/>
<dbReference type="EMBL" id="BDGG01000011">
    <property type="protein sequence ID" value="GAV04935.1"/>
    <property type="molecule type" value="Genomic_DNA"/>
</dbReference>
<evidence type="ECO:0000313" key="15">
    <source>
        <dbReference type="Proteomes" id="UP000186922"/>
    </source>
</evidence>
<keyword evidence="8 12" id="KW-0720">Serine protease</keyword>
<evidence type="ECO:0000256" key="12">
    <source>
        <dbReference type="RuleBase" id="RU363034"/>
    </source>
</evidence>
<organism evidence="14 15">
    <name type="scientific">Ramazzottius varieornatus</name>
    <name type="common">Water bear</name>
    <name type="synonym">Tardigrade</name>
    <dbReference type="NCBI Taxonomy" id="947166"/>
    <lineage>
        <taxon>Eukaryota</taxon>
        <taxon>Metazoa</taxon>
        <taxon>Ecdysozoa</taxon>
        <taxon>Tardigrada</taxon>
        <taxon>Eutardigrada</taxon>
        <taxon>Parachela</taxon>
        <taxon>Hypsibioidea</taxon>
        <taxon>Ramazzottiidae</taxon>
        <taxon>Ramazzottius</taxon>
    </lineage>
</organism>
<evidence type="ECO:0000313" key="14">
    <source>
        <dbReference type="EMBL" id="GAV04935.1"/>
    </source>
</evidence>
<dbReference type="InterPro" id="IPR009003">
    <property type="entry name" value="Peptidase_S1_PA"/>
</dbReference>
<dbReference type="STRING" id="947166.A0A1D1VTU3"/>
<dbReference type="Pfam" id="PF00089">
    <property type="entry name" value="Trypsin"/>
    <property type="match status" value="1"/>
</dbReference>
<dbReference type="InterPro" id="IPR043504">
    <property type="entry name" value="Peptidase_S1_PA_chymotrypsin"/>
</dbReference>
<dbReference type="SMART" id="SM00020">
    <property type="entry name" value="Tryp_SPc"/>
    <property type="match status" value="1"/>
</dbReference>
<dbReference type="PANTHER" id="PTHR24264">
    <property type="entry name" value="TRYPSIN-RELATED"/>
    <property type="match status" value="1"/>
</dbReference>
<dbReference type="SUPFAM" id="SSF50494">
    <property type="entry name" value="Trypsin-like serine proteases"/>
    <property type="match status" value="1"/>
</dbReference>
<sequence length="219" mass="23118">MTNGQINWMCGGSLLNDIYVITAAHCLESAVNGNYVVRVGEHDIRVQNGGQENIAVSRLRLHPSYGGQSRNFIHDIAILRLSKAVTFRSKVLPVCLPVVSEEPAAGTRCIVTGWGLMGKVQAVKLQQGNVQIISRSTCGTAPIAASQVCAGTVDGSVDACSGDSGGPLVCQNSTTRKWVVQGLVSFGPSAGCGIPRMPAVYTKVSFYVPWIKSLTANAV</sequence>
<reference evidence="14 15" key="1">
    <citation type="journal article" date="2016" name="Nat. Commun.">
        <title>Extremotolerant tardigrade genome and improved radiotolerance of human cultured cells by tardigrade-unique protein.</title>
        <authorList>
            <person name="Hashimoto T."/>
            <person name="Horikawa D.D."/>
            <person name="Saito Y."/>
            <person name="Kuwahara H."/>
            <person name="Kozuka-Hata H."/>
            <person name="Shin-I T."/>
            <person name="Minakuchi Y."/>
            <person name="Ohishi K."/>
            <person name="Motoyama A."/>
            <person name="Aizu T."/>
            <person name="Enomoto A."/>
            <person name="Kondo K."/>
            <person name="Tanaka S."/>
            <person name="Hara Y."/>
            <person name="Koshikawa S."/>
            <person name="Sagara H."/>
            <person name="Miura T."/>
            <person name="Yokobori S."/>
            <person name="Miyagawa K."/>
            <person name="Suzuki Y."/>
            <person name="Kubo T."/>
            <person name="Oyama M."/>
            <person name="Kohara Y."/>
            <person name="Fujiyama A."/>
            <person name="Arakawa K."/>
            <person name="Katayama T."/>
            <person name="Toyoda A."/>
            <person name="Kunieda T."/>
        </authorList>
    </citation>
    <scope>NUCLEOTIDE SEQUENCE [LARGE SCALE GENOMIC DNA]</scope>
    <source>
        <strain evidence="14 15">YOKOZUNA-1</strain>
    </source>
</reference>
<dbReference type="AlphaFoldDB" id="A0A1D1VTU3"/>
<dbReference type="PANTHER" id="PTHR24264:SF65">
    <property type="entry name" value="SRCR DOMAIN-CONTAINING PROTEIN"/>
    <property type="match status" value="1"/>
</dbReference>
<dbReference type="GO" id="GO:0042381">
    <property type="term" value="P:hemolymph coagulation"/>
    <property type="evidence" value="ECO:0007669"/>
    <property type="project" value="UniProtKB-KW"/>
</dbReference>
<comment type="subcellular location">
    <subcellularLocation>
        <location evidence="1">Secreted</location>
    </subcellularLocation>
</comment>
<dbReference type="FunFam" id="2.40.10.10:FF:000120">
    <property type="entry name" value="Putative serine protease"/>
    <property type="match status" value="1"/>
</dbReference>
<name>A0A1D1VTU3_RAMVA</name>
<dbReference type="InterPro" id="IPR001314">
    <property type="entry name" value="Peptidase_S1A"/>
</dbReference>
<dbReference type="CDD" id="cd00190">
    <property type="entry name" value="Tryp_SPc"/>
    <property type="match status" value="1"/>
</dbReference>
<proteinExistence type="predicted"/>
<protein>
    <recommendedName>
        <fullName evidence="11">limulus clotting factor C</fullName>
        <ecNumber evidence="11">3.4.21.84</ecNumber>
    </recommendedName>
</protein>
<evidence type="ECO:0000256" key="3">
    <source>
        <dbReference type="ARBA" id="ARBA00022659"/>
    </source>
</evidence>
<dbReference type="OrthoDB" id="93664at2759"/>
<keyword evidence="6 12" id="KW-0378">Hydrolase</keyword>
<dbReference type="InterPro" id="IPR033116">
    <property type="entry name" value="TRYPSIN_SER"/>
</dbReference>
<feature type="domain" description="Peptidase S1" evidence="13">
    <location>
        <begin position="1"/>
        <end position="216"/>
    </location>
</feature>
<dbReference type="Proteomes" id="UP000186922">
    <property type="component" value="Unassembled WGS sequence"/>
</dbReference>
<evidence type="ECO:0000256" key="5">
    <source>
        <dbReference type="ARBA" id="ARBA00022729"/>
    </source>
</evidence>
<comment type="caution">
    <text evidence="14">The sequence shown here is derived from an EMBL/GenBank/DDBJ whole genome shotgun (WGS) entry which is preliminary data.</text>
</comment>
<dbReference type="PROSITE" id="PS50240">
    <property type="entry name" value="TRYPSIN_DOM"/>
    <property type="match status" value="1"/>
</dbReference>
<dbReference type="InterPro" id="IPR050127">
    <property type="entry name" value="Serine_Proteases_S1"/>
</dbReference>
<dbReference type="PROSITE" id="PS00135">
    <property type="entry name" value="TRYPSIN_SER"/>
    <property type="match status" value="1"/>
</dbReference>
<keyword evidence="9" id="KW-1015">Disulfide bond</keyword>
<keyword evidence="3" id="KW-0768">Sushi</keyword>
<dbReference type="InterPro" id="IPR001254">
    <property type="entry name" value="Trypsin_dom"/>
</dbReference>
<evidence type="ECO:0000256" key="7">
    <source>
        <dbReference type="ARBA" id="ARBA00022820"/>
    </source>
</evidence>
<keyword evidence="7" id="KW-0353">Hemolymph clotting</keyword>
<evidence type="ECO:0000256" key="4">
    <source>
        <dbReference type="ARBA" id="ARBA00022670"/>
    </source>
</evidence>
<dbReference type="GO" id="GO:0004252">
    <property type="term" value="F:serine-type endopeptidase activity"/>
    <property type="evidence" value="ECO:0007669"/>
    <property type="project" value="InterPro"/>
</dbReference>
<evidence type="ECO:0000256" key="1">
    <source>
        <dbReference type="ARBA" id="ARBA00004613"/>
    </source>
</evidence>
<gene>
    <name evidence="14" type="primary">RvY_15135-1</name>
    <name evidence="14" type="synonym">RvY_15135.1</name>
    <name evidence="14" type="ORF">RvY_15135</name>
</gene>
<dbReference type="Gene3D" id="2.40.10.10">
    <property type="entry name" value="Trypsin-like serine proteases"/>
    <property type="match status" value="2"/>
</dbReference>
<dbReference type="InterPro" id="IPR018114">
    <property type="entry name" value="TRYPSIN_HIS"/>
</dbReference>
<keyword evidence="2" id="KW-0964">Secreted</keyword>
<evidence type="ECO:0000256" key="6">
    <source>
        <dbReference type="ARBA" id="ARBA00022801"/>
    </source>
</evidence>